<dbReference type="InterPro" id="IPR002481">
    <property type="entry name" value="FUR"/>
</dbReference>
<dbReference type="PANTHER" id="PTHR33202:SF2">
    <property type="entry name" value="FERRIC UPTAKE REGULATION PROTEIN"/>
    <property type="match status" value="1"/>
</dbReference>
<evidence type="ECO:0000256" key="8">
    <source>
        <dbReference type="ARBA" id="ARBA00023015"/>
    </source>
</evidence>
<keyword evidence="9" id="KW-0238">DNA-binding</keyword>
<dbReference type="GO" id="GO:0045892">
    <property type="term" value="P:negative regulation of DNA-templated transcription"/>
    <property type="evidence" value="ECO:0007669"/>
    <property type="project" value="TreeGrafter"/>
</dbReference>
<dbReference type="AlphaFoldDB" id="A0A381YF97"/>
<dbReference type="GO" id="GO:0008270">
    <property type="term" value="F:zinc ion binding"/>
    <property type="evidence" value="ECO:0007669"/>
    <property type="project" value="TreeGrafter"/>
</dbReference>
<comment type="similarity">
    <text evidence="2">Belongs to the Fur family.</text>
</comment>
<dbReference type="GO" id="GO:0003700">
    <property type="term" value="F:DNA-binding transcription factor activity"/>
    <property type="evidence" value="ECO:0007669"/>
    <property type="project" value="InterPro"/>
</dbReference>
<name>A0A381YF97_9ZZZZ</name>
<evidence type="ECO:0000256" key="9">
    <source>
        <dbReference type="ARBA" id="ARBA00023125"/>
    </source>
</evidence>
<proteinExistence type="inferred from homology"/>
<dbReference type="InterPro" id="IPR043135">
    <property type="entry name" value="Fur_C"/>
</dbReference>
<keyword evidence="5" id="KW-0678">Repressor</keyword>
<evidence type="ECO:0008006" key="12">
    <source>
        <dbReference type="Google" id="ProtNLM"/>
    </source>
</evidence>
<dbReference type="InterPro" id="IPR036390">
    <property type="entry name" value="WH_DNA-bd_sf"/>
</dbReference>
<dbReference type="SUPFAM" id="SSF46785">
    <property type="entry name" value="Winged helix' DNA-binding domain"/>
    <property type="match status" value="1"/>
</dbReference>
<evidence type="ECO:0000256" key="3">
    <source>
        <dbReference type="ARBA" id="ARBA00011738"/>
    </source>
</evidence>
<dbReference type="Gene3D" id="3.30.1490.190">
    <property type="match status" value="1"/>
</dbReference>
<comment type="subunit">
    <text evidence="3">Homodimer.</text>
</comment>
<dbReference type="GO" id="GO:0000976">
    <property type="term" value="F:transcription cis-regulatory region binding"/>
    <property type="evidence" value="ECO:0007669"/>
    <property type="project" value="TreeGrafter"/>
</dbReference>
<keyword evidence="6" id="KW-0479">Metal-binding</keyword>
<dbReference type="InterPro" id="IPR036388">
    <property type="entry name" value="WH-like_DNA-bd_sf"/>
</dbReference>
<dbReference type="Pfam" id="PF01475">
    <property type="entry name" value="FUR"/>
    <property type="match status" value="1"/>
</dbReference>
<dbReference type="GO" id="GO:0005829">
    <property type="term" value="C:cytosol"/>
    <property type="evidence" value="ECO:0007669"/>
    <property type="project" value="TreeGrafter"/>
</dbReference>
<evidence type="ECO:0000256" key="4">
    <source>
        <dbReference type="ARBA" id="ARBA00022490"/>
    </source>
</evidence>
<organism evidence="11">
    <name type="scientific">marine metagenome</name>
    <dbReference type="NCBI Taxonomy" id="408172"/>
    <lineage>
        <taxon>unclassified sequences</taxon>
        <taxon>metagenomes</taxon>
        <taxon>ecological metagenomes</taxon>
    </lineage>
</organism>
<keyword evidence="8" id="KW-0805">Transcription regulation</keyword>
<dbReference type="CDD" id="cd07153">
    <property type="entry name" value="Fur_like"/>
    <property type="match status" value="1"/>
</dbReference>
<dbReference type="EMBL" id="UINC01018015">
    <property type="protein sequence ID" value="SVA75272.1"/>
    <property type="molecule type" value="Genomic_DNA"/>
</dbReference>
<evidence type="ECO:0000256" key="2">
    <source>
        <dbReference type="ARBA" id="ARBA00007957"/>
    </source>
</evidence>
<keyword evidence="4" id="KW-0963">Cytoplasm</keyword>
<dbReference type="GO" id="GO:1900376">
    <property type="term" value="P:regulation of secondary metabolite biosynthetic process"/>
    <property type="evidence" value="ECO:0007669"/>
    <property type="project" value="TreeGrafter"/>
</dbReference>
<gene>
    <name evidence="11" type="ORF">METZ01_LOCUS128126</name>
</gene>
<evidence type="ECO:0000256" key="7">
    <source>
        <dbReference type="ARBA" id="ARBA00022833"/>
    </source>
</evidence>
<accession>A0A381YF97</accession>
<sequence length="140" mass="16685">MARSNSFLKKILRKSGLRYTSQRQAVWDELGSSADHRDVEYIYLCLQRKKIRVSRATIYRTIEIFVKNNLVRKIKLGNGRALYEPRIKNEHHDHIICLETGKITEFFNAELEQLQDKIVKEHGYKLIRHVHQLFVRPLKK</sequence>
<evidence type="ECO:0000256" key="5">
    <source>
        <dbReference type="ARBA" id="ARBA00022491"/>
    </source>
</evidence>
<evidence type="ECO:0000256" key="6">
    <source>
        <dbReference type="ARBA" id="ARBA00022723"/>
    </source>
</evidence>
<evidence type="ECO:0000256" key="1">
    <source>
        <dbReference type="ARBA" id="ARBA00004496"/>
    </source>
</evidence>
<dbReference type="Gene3D" id="1.10.10.10">
    <property type="entry name" value="Winged helix-like DNA-binding domain superfamily/Winged helix DNA-binding domain"/>
    <property type="match status" value="1"/>
</dbReference>
<evidence type="ECO:0000256" key="10">
    <source>
        <dbReference type="ARBA" id="ARBA00023163"/>
    </source>
</evidence>
<comment type="subcellular location">
    <subcellularLocation>
        <location evidence="1">Cytoplasm</location>
    </subcellularLocation>
</comment>
<keyword evidence="7" id="KW-0862">Zinc</keyword>
<evidence type="ECO:0000313" key="11">
    <source>
        <dbReference type="EMBL" id="SVA75272.1"/>
    </source>
</evidence>
<keyword evidence="10" id="KW-0804">Transcription</keyword>
<dbReference type="PANTHER" id="PTHR33202">
    <property type="entry name" value="ZINC UPTAKE REGULATION PROTEIN"/>
    <property type="match status" value="1"/>
</dbReference>
<protein>
    <recommendedName>
        <fullName evidence="12">Ferric uptake regulation protein</fullName>
    </recommendedName>
</protein>
<reference evidence="11" key="1">
    <citation type="submission" date="2018-05" db="EMBL/GenBank/DDBJ databases">
        <authorList>
            <person name="Lanie J.A."/>
            <person name="Ng W.-L."/>
            <person name="Kazmierczak K.M."/>
            <person name="Andrzejewski T.M."/>
            <person name="Davidsen T.M."/>
            <person name="Wayne K.J."/>
            <person name="Tettelin H."/>
            <person name="Glass J.I."/>
            <person name="Rusch D."/>
            <person name="Podicherti R."/>
            <person name="Tsui H.-C.T."/>
            <person name="Winkler M.E."/>
        </authorList>
    </citation>
    <scope>NUCLEOTIDE SEQUENCE</scope>
</reference>